<reference evidence="3" key="1">
    <citation type="submission" date="2020-12" db="UniProtKB">
        <authorList>
            <consortium name="WormBaseParasite"/>
        </authorList>
    </citation>
    <scope>IDENTIFICATION</scope>
    <source>
        <strain evidence="3">MHco3</strain>
    </source>
</reference>
<protein>
    <submittedName>
        <fullName evidence="3">Reverse transcriptase domain-containing protein</fullName>
    </submittedName>
</protein>
<evidence type="ECO:0000313" key="2">
    <source>
        <dbReference type="Proteomes" id="UP000025227"/>
    </source>
</evidence>
<feature type="region of interest" description="Disordered" evidence="1">
    <location>
        <begin position="111"/>
        <end position="132"/>
    </location>
</feature>
<proteinExistence type="predicted"/>
<evidence type="ECO:0000256" key="1">
    <source>
        <dbReference type="SAM" id="MobiDB-lite"/>
    </source>
</evidence>
<feature type="compositionally biased region" description="Basic and acidic residues" evidence="1">
    <location>
        <begin position="111"/>
        <end position="126"/>
    </location>
</feature>
<organism evidence="2 3">
    <name type="scientific">Haemonchus contortus</name>
    <name type="common">Barber pole worm</name>
    <dbReference type="NCBI Taxonomy" id="6289"/>
    <lineage>
        <taxon>Eukaryota</taxon>
        <taxon>Metazoa</taxon>
        <taxon>Ecdysozoa</taxon>
        <taxon>Nematoda</taxon>
        <taxon>Chromadorea</taxon>
        <taxon>Rhabditida</taxon>
        <taxon>Rhabditina</taxon>
        <taxon>Rhabditomorpha</taxon>
        <taxon>Strongyloidea</taxon>
        <taxon>Trichostrongylidae</taxon>
        <taxon>Haemonchus</taxon>
    </lineage>
</organism>
<dbReference type="OrthoDB" id="6774867at2759"/>
<dbReference type="Proteomes" id="UP000025227">
    <property type="component" value="Unplaced"/>
</dbReference>
<name>A0A7I4XV09_HAECO</name>
<evidence type="ECO:0000313" key="3">
    <source>
        <dbReference type="WBParaSite" id="HCON_00011450-00001"/>
    </source>
</evidence>
<keyword evidence="2" id="KW-1185">Reference proteome</keyword>
<dbReference type="WBParaSite" id="HCON_00011450-00001">
    <property type="protein sequence ID" value="HCON_00011450-00001"/>
    <property type="gene ID" value="HCON_00011450"/>
</dbReference>
<dbReference type="AlphaFoldDB" id="A0A7I4XV09"/>
<sequence length="145" mass="16383">MPLYLTFNDSKKAFDIDDGRSLHHLRSAHDIVLVTPIIEQAERMLAELDSPCGKNGSHLSMTEVMFMKSEVVTVTPFTLTGMNISECFSYVYIGREVNVVNDLAAELSRKNAPSREHSRISRESWRGQRTSSSPLTLSTLQYFLL</sequence>
<accession>A0A7I4XV09</accession>